<gene>
    <name evidence="1" type="ORF">SDC9_195152</name>
</gene>
<reference evidence="1" key="1">
    <citation type="submission" date="2019-08" db="EMBL/GenBank/DDBJ databases">
        <authorList>
            <person name="Kucharzyk K."/>
            <person name="Murdoch R.W."/>
            <person name="Higgins S."/>
            <person name="Loffler F."/>
        </authorList>
    </citation>
    <scope>NUCLEOTIDE SEQUENCE</scope>
</reference>
<evidence type="ECO:0000313" key="1">
    <source>
        <dbReference type="EMBL" id="MPN47549.1"/>
    </source>
</evidence>
<name>A0A645IAS2_9ZZZZ</name>
<dbReference type="EMBL" id="VSSQ01109137">
    <property type="protein sequence ID" value="MPN47549.1"/>
    <property type="molecule type" value="Genomic_DNA"/>
</dbReference>
<comment type="caution">
    <text evidence="1">The sequence shown here is derived from an EMBL/GenBank/DDBJ whole genome shotgun (WGS) entry which is preliminary data.</text>
</comment>
<protein>
    <submittedName>
        <fullName evidence="1">Uncharacterized protein</fullName>
    </submittedName>
</protein>
<organism evidence="1">
    <name type="scientific">bioreactor metagenome</name>
    <dbReference type="NCBI Taxonomy" id="1076179"/>
    <lineage>
        <taxon>unclassified sequences</taxon>
        <taxon>metagenomes</taxon>
        <taxon>ecological metagenomes</taxon>
    </lineage>
</organism>
<accession>A0A645IAS2</accession>
<sequence length="80" mass="8736">MAAASVYYKERIAYAQVLGENHIGLLYAHLHGIELRGFPACFICLDGQCKAELHLSIVHRIPIGSYPGRVKGGIMISLIA</sequence>
<dbReference type="AlphaFoldDB" id="A0A645IAS2"/>
<proteinExistence type="predicted"/>